<dbReference type="AlphaFoldDB" id="A0AAU7LGU8"/>
<evidence type="ECO:0000313" key="1">
    <source>
        <dbReference type="EMBL" id="XBP01166.1"/>
    </source>
</evidence>
<dbReference type="KEGG" id="achh:ABFG95_12020"/>
<protein>
    <submittedName>
        <fullName evidence="1">Uncharacterized protein</fullName>
    </submittedName>
</protein>
<name>A0AAU7LGU8_9BURK</name>
<accession>A0AAU7LGU8</accession>
<dbReference type="EMBL" id="CP157584">
    <property type="protein sequence ID" value="XBP01166.1"/>
    <property type="molecule type" value="Genomic_DNA"/>
</dbReference>
<gene>
    <name evidence="1" type="ORF">ABFG95_12020</name>
</gene>
<dbReference type="RefSeq" id="WP_348995940.1">
    <property type="nucleotide sequence ID" value="NZ_CP157584.1"/>
</dbReference>
<proteinExistence type="predicted"/>
<reference evidence="1" key="1">
    <citation type="submission" date="2024-05" db="EMBL/GenBank/DDBJ databases">
        <title>Transcriptome analysis of the degradation process of organic nitrogen by two heterotrophic nitrifying and aerobic denitrifying bacteria, Achromobacter sp. HNDS-1 and Enterobacter sp. HNDS-6.</title>
        <authorList>
            <person name="Huang Y."/>
        </authorList>
    </citation>
    <scope>NUCLEOTIDE SEQUENCE</scope>
    <source>
        <strain evidence="1">HNDS-1</strain>
    </source>
</reference>
<sequence>MHEFKPQPPIVLTEGDRYLAEGDLIAVPLHAMPGGLVEFVLVRSFTKEEISNVFQVNARDLEALPTHRFSKPQVPTVFALEAAS</sequence>
<organism evidence="1">
    <name type="scientific">Achromobacter sp. HNDS-1</name>
    <dbReference type="NCBI Taxonomy" id="3151598"/>
    <lineage>
        <taxon>Bacteria</taxon>
        <taxon>Pseudomonadati</taxon>
        <taxon>Pseudomonadota</taxon>
        <taxon>Betaproteobacteria</taxon>
        <taxon>Burkholderiales</taxon>
        <taxon>Alcaligenaceae</taxon>
        <taxon>Achromobacter</taxon>
    </lineage>
</organism>